<feature type="domain" description="N-acetyltransferase" evidence="1">
    <location>
        <begin position="14"/>
        <end position="179"/>
    </location>
</feature>
<dbReference type="EMBL" id="MK318972">
    <property type="protein sequence ID" value="QCL09809.1"/>
    <property type="molecule type" value="Genomic_DNA"/>
</dbReference>
<keyword evidence="2" id="KW-0808">Transferase</keyword>
<dbReference type="GO" id="GO:0016747">
    <property type="term" value="F:acyltransferase activity, transferring groups other than amino-acyl groups"/>
    <property type="evidence" value="ECO:0007669"/>
    <property type="project" value="InterPro"/>
</dbReference>
<evidence type="ECO:0000259" key="1">
    <source>
        <dbReference type="PROSITE" id="PS51186"/>
    </source>
</evidence>
<accession>A0A7S5DQJ4</accession>
<gene>
    <name evidence="2" type="ORF">pC5.7b_306</name>
    <name evidence="3" type="ORF">pC5.8b_319</name>
</gene>
<sequence length="192" mass="21902">MWSEEIPVLTNGKLSLRPVNTDDVDPFLAIALDPEIWRYFISEISNRSDMETFVEDAIRDRKNGLRHAFSVETTDGRLIGSTALGNFSPRDGRIEIGWTWMGQAYQGTGANAAVKFLLMQYTFEKMNIARLEFKTDVLNSKARRALTKIGAQEEGVLRSHTLMPGGRRRDTIYYSILRDEWPSLRARQSLAQ</sequence>
<dbReference type="PANTHER" id="PTHR43610">
    <property type="entry name" value="BLL6696 PROTEIN"/>
    <property type="match status" value="1"/>
</dbReference>
<dbReference type="SUPFAM" id="SSF55729">
    <property type="entry name" value="Acyl-CoA N-acyltransferases (Nat)"/>
    <property type="match status" value="1"/>
</dbReference>
<dbReference type="AlphaFoldDB" id="A0A7S5DQJ4"/>
<name>A0A7S5DQJ4_RHIRH</name>
<dbReference type="Gene3D" id="3.40.630.30">
    <property type="match status" value="1"/>
</dbReference>
<keyword evidence="2" id="KW-0614">Plasmid</keyword>
<geneLocation type="plasmid" evidence="2">
    <name>pC5.7b</name>
</geneLocation>
<dbReference type="RefSeq" id="WP_200985105.1">
    <property type="nucleotide sequence ID" value="NZ_MK318968.1"/>
</dbReference>
<dbReference type="EMBL" id="MK318968">
    <property type="protein sequence ID" value="QCL09173.1"/>
    <property type="molecule type" value="Genomic_DNA"/>
</dbReference>
<reference evidence="2" key="1">
    <citation type="submission" date="2018-12" db="EMBL/GenBank/DDBJ databases">
        <title>Three Rhizobium rhizogenes strains isolated from the same crown gall tumor carry diverse plasmids.</title>
        <authorList>
            <person name="Pulawska J."/>
            <person name="Kuzmanovic N."/>
        </authorList>
    </citation>
    <scope>NUCLEOTIDE SEQUENCE</scope>
    <source>
        <strain evidence="2">C5.7</strain>
        <strain evidence="3">Colt5.8</strain>
        <plasmid evidence="2">pC5.7b</plasmid>
        <plasmid evidence="3">pColt5.8b</plasmid>
    </source>
</reference>
<dbReference type="PROSITE" id="PS51186">
    <property type="entry name" value="GNAT"/>
    <property type="match status" value="1"/>
</dbReference>
<dbReference type="InterPro" id="IPR016181">
    <property type="entry name" value="Acyl_CoA_acyltransferase"/>
</dbReference>
<proteinExistence type="predicted"/>
<evidence type="ECO:0000313" key="2">
    <source>
        <dbReference type="EMBL" id="QCL09173.1"/>
    </source>
</evidence>
<geneLocation type="plasmid" evidence="3">
    <name>pColt5.8b</name>
</geneLocation>
<evidence type="ECO:0000313" key="3">
    <source>
        <dbReference type="EMBL" id="QCL09809.1"/>
    </source>
</evidence>
<dbReference type="Pfam" id="PF13302">
    <property type="entry name" value="Acetyltransf_3"/>
    <property type="match status" value="1"/>
</dbReference>
<organism evidence="2">
    <name type="scientific">Rhizobium rhizogenes</name>
    <name type="common">Agrobacterium rhizogenes</name>
    <dbReference type="NCBI Taxonomy" id="359"/>
    <lineage>
        <taxon>Bacteria</taxon>
        <taxon>Pseudomonadati</taxon>
        <taxon>Pseudomonadota</taxon>
        <taxon>Alphaproteobacteria</taxon>
        <taxon>Hyphomicrobiales</taxon>
        <taxon>Rhizobiaceae</taxon>
        <taxon>Rhizobium/Agrobacterium group</taxon>
        <taxon>Rhizobium</taxon>
    </lineage>
</organism>
<dbReference type="PANTHER" id="PTHR43610:SF1">
    <property type="entry name" value="N-ACETYLTRANSFERASE DOMAIN-CONTAINING PROTEIN"/>
    <property type="match status" value="1"/>
</dbReference>
<protein>
    <submittedName>
        <fullName evidence="2">Acetyltransferase domain protein</fullName>
    </submittedName>
</protein>
<dbReference type="InterPro" id="IPR000182">
    <property type="entry name" value="GNAT_dom"/>
</dbReference>